<dbReference type="VEuPathDB" id="FungiDB:EMCG_04185"/>
<gene>
    <name evidence="1" type="ORF">EMCG_04185</name>
</gene>
<protein>
    <submittedName>
        <fullName evidence="1">Uncharacterized protein</fullName>
    </submittedName>
</protein>
<dbReference type="EMBL" id="LCZI01001331">
    <property type="protein sequence ID" value="KKZ61190.1"/>
    <property type="molecule type" value="Genomic_DNA"/>
</dbReference>
<reference evidence="2" key="1">
    <citation type="journal article" date="2015" name="PLoS Genet.">
        <title>The dynamic genome and transcriptome of the human fungal pathogen Blastomyces and close relative Emmonsia.</title>
        <authorList>
            <person name="Munoz J.F."/>
            <person name="Gauthier G.M."/>
            <person name="Desjardins C.A."/>
            <person name="Gallo J.E."/>
            <person name="Holder J."/>
            <person name="Sullivan T.D."/>
            <person name="Marty A.J."/>
            <person name="Carmen J.C."/>
            <person name="Chen Z."/>
            <person name="Ding L."/>
            <person name="Gujja S."/>
            <person name="Magrini V."/>
            <person name="Misas E."/>
            <person name="Mitreva M."/>
            <person name="Priest M."/>
            <person name="Saif S."/>
            <person name="Whiston E.A."/>
            <person name="Young S."/>
            <person name="Zeng Q."/>
            <person name="Goldman W.E."/>
            <person name="Mardis E.R."/>
            <person name="Taylor J.W."/>
            <person name="McEwen J.G."/>
            <person name="Clay O.K."/>
            <person name="Klein B.S."/>
            <person name="Cuomo C.A."/>
        </authorList>
    </citation>
    <scope>NUCLEOTIDE SEQUENCE [LARGE SCALE GENOMIC DNA]</scope>
    <source>
        <strain evidence="2">UAMH 3008</strain>
    </source>
</reference>
<dbReference type="AlphaFoldDB" id="A0A0G2HTX7"/>
<comment type="caution">
    <text evidence="1">The sequence shown here is derived from an EMBL/GenBank/DDBJ whole genome shotgun (WGS) entry which is preliminary data.</text>
</comment>
<evidence type="ECO:0000313" key="1">
    <source>
        <dbReference type="EMBL" id="KKZ61190.1"/>
    </source>
</evidence>
<accession>A0A0G2HTX7</accession>
<dbReference type="Proteomes" id="UP000034164">
    <property type="component" value="Unassembled WGS sequence"/>
</dbReference>
<organism evidence="1 2">
    <name type="scientific">[Emmonsia] crescens</name>
    <dbReference type="NCBI Taxonomy" id="73230"/>
    <lineage>
        <taxon>Eukaryota</taxon>
        <taxon>Fungi</taxon>
        <taxon>Dikarya</taxon>
        <taxon>Ascomycota</taxon>
        <taxon>Pezizomycotina</taxon>
        <taxon>Eurotiomycetes</taxon>
        <taxon>Eurotiomycetidae</taxon>
        <taxon>Onygenales</taxon>
        <taxon>Ajellomycetaceae</taxon>
        <taxon>Emergomyces</taxon>
    </lineage>
</organism>
<proteinExistence type="predicted"/>
<evidence type="ECO:0000313" key="2">
    <source>
        <dbReference type="Proteomes" id="UP000034164"/>
    </source>
</evidence>
<sequence length="139" mass="16015">MYRADKKAGEFNLAALASEMITVADNNNNKIEQVNESSSECSHAVEKKMTMSHSMSHLRHLHRDNTSNLQFDNEDNVMKAFISMRQKHEIEGLSDVISIIKHIAESFKKMSFVNHEFFILSSQKAMKTLRKLLQEQKLC</sequence>
<name>A0A0G2HTX7_9EURO</name>